<dbReference type="EMBL" id="FOPJ01000003">
    <property type="protein sequence ID" value="SFG38883.1"/>
    <property type="molecule type" value="Genomic_DNA"/>
</dbReference>
<proteinExistence type="predicted"/>
<name>A0A1I2RFP6_9CORY</name>
<evidence type="ECO:0000313" key="3">
    <source>
        <dbReference type="Proteomes" id="UP000199065"/>
    </source>
</evidence>
<evidence type="ECO:0008006" key="4">
    <source>
        <dbReference type="Google" id="ProtNLM"/>
    </source>
</evidence>
<reference evidence="2 3" key="1">
    <citation type="submission" date="2016-10" db="EMBL/GenBank/DDBJ databases">
        <authorList>
            <person name="de Groot N.N."/>
        </authorList>
    </citation>
    <scope>NUCLEOTIDE SEQUENCE [LARGE SCALE GENOMIC DNA]</scope>
    <source>
        <strain>J11</strain>
        <strain evidence="3">PG 39</strain>
    </source>
</reference>
<keyword evidence="1" id="KW-1133">Transmembrane helix</keyword>
<dbReference type="STRING" id="185761.SAMN05660282_00764"/>
<sequence length="54" mass="5832">MLVAALVLAFIGFLLLVASIYTGKIIFTFALIAVVIVGLILVLIDMIRGRGRRS</sequence>
<keyword evidence="1" id="KW-0472">Membrane</keyword>
<accession>A0A1I2RFP6</accession>
<dbReference type="AlphaFoldDB" id="A0A1I2RFP6"/>
<feature type="transmembrane region" description="Helical" evidence="1">
    <location>
        <begin position="28"/>
        <end position="47"/>
    </location>
</feature>
<evidence type="ECO:0000313" key="2">
    <source>
        <dbReference type="EMBL" id="SFG38883.1"/>
    </source>
</evidence>
<dbReference type="RefSeq" id="WP_177180045.1">
    <property type="nucleotide sequence ID" value="NZ_FOPJ01000003.1"/>
</dbReference>
<organism evidence="2 3">
    <name type="scientific">Corynebacterium spheniscorum</name>
    <dbReference type="NCBI Taxonomy" id="185761"/>
    <lineage>
        <taxon>Bacteria</taxon>
        <taxon>Bacillati</taxon>
        <taxon>Actinomycetota</taxon>
        <taxon>Actinomycetes</taxon>
        <taxon>Mycobacteriales</taxon>
        <taxon>Corynebacteriaceae</taxon>
        <taxon>Corynebacterium</taxon>
    </lineage>
</organism>
<keyword evidence="3" id="KW-1185">Reference proteome</keyword>
<protein>
    <recommendedName>
        <fullName evidence="4">DUF2207 domain-containing protein</fullName>
    </recommendedName>
</protein>
<dbReference type="Proteomes" id="UP000199065">
    <property type="component" value="Unassembled WGS sequence"/>
</dbReference>
<evidence type="ECO:0000256" key="1">
    <source>
        <dbReference type="SAM" id="Phobius"/>
    </source>
</evidence>
<gene>
    <name evidence="2" type="ORF">SAMN05660282_00764</name>
</gene>
<keyword evidence="1" id="KW-0812">Transmembrane</keyword>